<feature type="compositionally biased region" description="Polar residues" evidence="1">
    <location>
        <begin position="169"/>
        <end position="184"/>
    </location>
</feature>
<keyword evidence="3" id="KW-1185">Reference proteome</keyword>
<feature type="compositionally biased region" description="Basic residues" evidence="1">
    <location>
        <begin position="56"/>
        <end position="84"/>
    </location>
</feature>
<reference evidence="4" key="2">
    <citation type="submission" date="2016-11" db="UniProtKB">
        <authorList>
            <consortium name="WormBaseParasite"/>
        </authorList>
    </citation>
    <scope>IDENTIFICATION</scope>
</reference>
<organism evidence="3 4">
    <name type="scientific">Loa loa</name>
    <name type="common">Eye worm</name>
    <name type="synonym">Filaria loa</name>
    <dbReference type="NCBI Taxonomy" id="7209"/>
    <lineage>
        <taxon>Eukaryota</taxon>
        <taxon>Metazoa</taxon>
        <taxon>Ecdysozoa</taxon>
        <taxon>Nematoda</taxon>
        <taxon>Chromadorea</taxon>
        <taxon>Rhabditida</taxon>
        <taxon>Spirurina</taxon>
        <taxon>Spiruromorpha</taxon>
        <taxon>Filarioidea</taxon>
        <taxon>Onchocercidae</taxon>
        <taxon>Loa</taxon>
    </lineage>
</organism>
<evidence type="ECO:0000313" key="3">
    <source>
        <dbReference type="Proteomes" id="UP000095285"/>
    </source>
</evidence>
<feature type="transmembrane region" description="Helical" evidence="2">
    <location>
        <begin position="239"/>
        <end position="259"/>
    </location>
</feature>
<evidence type="ECO:0000313" key="4">
    <source>
        <dbReference type="WBParaSite" id="EN70_9344"/>
    </source>
</evidence>
<reference evidence="3" key="1">
    <citation type="submission" date="2012-04" db="EMBL/GenBank/DDBJ databases">
        <title>The Genome Sequence of Loa loa.</title>
        <authorList>
            <consortium name="The Broad Institute Genome Sequencing Platform"/>
            <consortium name="Broad Institute Genome Sequencing Center for Infectious Disease"/>
            <person name="Nutman T.B."/>
            <person name="Fink D.L."/>
            <person name="Russ C."/>
            <person name="Young S."/>
            <person name="Zeng Q."/>
            <person name="Gargeya S."/>
            <person name="Alvarado L."/>
            <person name="Berlin A."/>
            <person name="Chapman S.B."/>
            <person name="Chen Z."/>
            <person name="Freedman E."/>
            <person name="Gellesch M."/>
            <person name="Goldberg J."/>
            <person name="Griggs A."/>
            <person name="Gujja S."/>
            <person name="Heilman E.R."/>
            <person name="Heiman D."/>
            <person name="Howarth C."/>
            <person name="Mehta T."/>
            <person name="Neiman D."/>
            <person name="Pearson M."/>
            <person name="Roberts A."/>
            <person name="Saif S."/>
            <person name="Shea T."/>
            <person name="Shenoy N."/>
            <person name="Sisk P."/>
            <person name="Stolte C."/>
            <person name="Sykes S."/>
            <person name="White J."/>
            <person name="Yandava C."/>
            <person name="Haas B."/>
            <person name="Henn M.R."/>
            <person name="Nusbaum C."/>
            <person name="Birren B."/>
        </authorList>
    </citation>
    <scope>NUCLEOTIDE SEQUENCE [LARGE SCALE GENOMIC DNA]</scope>
</reference>
<sequence length="269" mass="31548">MESTENKETEKNSTEIRGGMEKHHMWKRTNYAKANAVDTTGLYGGGKQNEAEHLVTRRKLRLSRKPRRKSKYWQRTRGKERKEKKHEEKEEIISLSGEKNITEKDEKERKKRKKRKKKRSDEPMNDDLDIDKMGRYWSETKKKRRPFRQKDSGTENNNEDSIGLGEQAMNLSSPRGESPSQPSSPAHIDTKTALRAPSMESMLPDDDDVDDIKPPVNYKAMFEGASEPKYTDMELFVELRYWIVLALFIFLLIIYRSFLPPLQCDTKFQ</sequence>
<proteinExistence type="predicted"/>
<dbReference type="AlphaFoldDB" id="A0A1I7W3X2"/>
<feature type="compositionally biased region" description="Basic and acidic residues" evidence="1">
    <location>
        <begin position="1"/>
        <end position="23"/>
    </location>
</feature>
<feature type="region of interest" description="Disordered" evidence="1">
    <location>
        <begin position="1"/>
        <end position="188"/>
    </location>
</feature>
<dbReference type="Proteomes" id="UP000095285">
    <property type="component" value="Unassembled WGS sequence"/>
</dbReference>
<feature type="compositionally biased region" description="Basic and acidic residues" evidence="1">
    <location>
        <begin position="130"/>
        <end position="140"/>
    </location>
</feature>
<dbReference type="WBParaSite" id="EN70_9344">
    <property type="protein sequence ID" value="EN70_9344"/>
    <property type="gene ID" value="EN70_9344"/>
</dbReference>
<protein>
    <submittedName>
        <fullName evidence="4">Transmembrane protein</fullName>
    </submittedName>
</protein>
<evidence type="ECO:0000256" key="2">
    <source>
        <dbReference type="SAM" id="Phobius"/>
    </source>
</evidence>
<name>A0A1I7W3X2_LOALO</name>
<evidence type="ECO:0000256" key="1">
    <source>
        <dbReference type="SAM" id="MobiDB-lite"/>
    </source>
</evidence>
<accession>A0A1I7W3X2</accession>
<keyword evidence="2" id="KW-1133">Transmembrane helix</keyword>
<keyword evidence="2" id="KW-0472">Membrane</keyword>
<keyword evidence="2" id="KW-0812">Transmembrane</keyword>
<feature type="compositionally biased region" description="Basic residues" evidence="1">
    <location>
        <begin position="109"/>
        <end position="118"/>
    </location>
</feature>